<reference evidence="2" key="1">
    <citation type="submission" date="2019-08" db="EMBL/GenBank/DDBJ databases">
        <authorList>
            <person name="Kucharzyk K."/>
            <person name="Murdoch R.W."/>
            <person name="Higgins S."/>
            <person name="Loffler F."/>
        </authorList>
    </citation>
    <scope>NUCLEOTIDE SEQUENCE</scope>
</reference>
<protein>
    <submittedName>
        <fullName evidence="2">Putative cyclic di-GMP phosphodiesterase PdeC</fullName>
        <ecNumber evidence="2">3.1.4.52</ecNumber>
    </submittedName>
</protein>
<dbReference type="InterPro" id="IPR050706">
    <property type="entry name" value="Cyclic-di-GMP_PDE-like"/>
</dbReference>
<name>A0A644WL22_9ZZZZ</name>
<dbReference type="Gene3D" id="3.20.20.450">
    <property type="entry name" value="EAL domain"/>
    <property type="match status" value="1"/>
</dbReference>
<dbReference type="CDD" id="cd01948">
    <property type="entry name" value="EAL"/>
    <property type="match status" value="1"/>
</dbReference>
<dbReference type="InterPro" id="IPR001633">
    <property type="entry name" value="EAL_dom"/>
</dbReference>
<dbReference type="GO" id="GO:0071111">
    <property type="term" value="F:cyclic-guanylate-specific phosphodiesterase activity"/>
    <property type="evidence" value="ECO:0007669"/>
    <property type="project" value="UniProtKB-EC"/>
</dbReference>
<evidence type="ECO:0000259" key="1">
    <source>
        <dbReference type="PROSITE" id="PS50883"/>
    </source>
</evidence>
<dbReference type="PANTHER" id="PTHR33121">
    <property type="entry name" value="CYCLIC DI-GMP PHOSPHODIESTERASE PDEF"/>
    <property type="match status" value="1"/>
</dbReference>
<keyword evidence="2" id="KW-0378">Hydrolase</keyword>
<organism evidence="2">
    <name type="scientific">bioreactor metagenome</name>
    <dbReference type="NCBI Taxonomy" id="1076179"/>
    <lineage>
        <taxon>unclassified sequences</taxon>
        <taxon>metagenomes</taxon>
        <taxon>ecological metagenomes</taxon>
    </lineage>
</organism>
<dbReference type="EMBL" id="VSSQ01001016">
    <property type="protein sequence ID" value="MPM04188.1"/>
    <property type="molecule type" value="Genomic_DNA"/>
</dbReference>
<dbReference type="EC" id="3.1.4.52" evidence="2"/>
<proteinExistence type="predicted"/>
<evidence type="ECO:0000313" key="2">
    <source>
        <dbReference type="EMBL" id="MPM04188.1"/>
    </source>
</evidence>
<feature type="domain" description="EAL" evidence="1">
    <location>
        <begin position="1"/>
        <end position="78"/>
    </location>
</feature>
<dbReference type="PROSITE" id="PS50883">
    <property type="entry name" value="EAL"/>
    <property type="match status" value="1"/>
</dbReference>
<comment type="caution">
    <text evidence="2">The sequence shown here is derived from an EMBL/GenBank/DDBJ whole genome shotgun (WGS) entry which is preliminary data.</text>
</comment>
<dbReference type="SUPFAM" id="SSF141868">
    <property type="entry name" value="EAL domain-like"/>
    <property type="match status" value="1"/>
</dbReference>
<dbReference type="Pfam" id="PF00563">
    <property type="entry name" value="EAL"/>
    <property type="match status" value="1"/>
</dbReference>
<gene>
    <name evidence="2" type="primary">pdeC_1</name>
    <name evidence="2" type="ORF">SDC9_50460</name>
</gene>
<dbReference type="PANTHER" id="PTHR33121:SF71">
    <property type="entry name" value="OXYGEN SENSOR PROTEIN DOSP"/>
    <property type="match status" value="1"/>
</dbReference>
<dbReference type="InterPro" id="IPR035919">
    <property type="entry name" value="EAL_sf"/>
</dbReference>
<dbReference type="AlphaFoldDB" id="A0A644WL22"/>
<accession>A0A644WL22</accession>
<sequence length="78" mass="9090">MLKIDRSFVIDMTENDKSRYIIENIIQLSHKLGITVVAEGVEEKEQVDYLKSIDCDTVQGFYYSKPENFENVVNMLNK</sequence>